<dbReference type="AlphaFoldDB" id="A0A2P2LCW4"/>
<accession>A0A2P2LCW4</accession>
<reference evidence="1" key="1">
    <citation type="submission" date="2018-02" db="EMBL/GenBank/DDBJ databases">
        <title>Rhizophora mucronata_Transcriptome.</title>
        <authorList>
            <person name="Meera S.P."/>
            <person name="Sreeshan A."/>
            <person name="Augustine A."/>
        </authorList>
    </citation>
    <scope>NUCLEOTIDE SEQUENCE</scope>
    <source>
        <tissue evidence="1">Leaf</tissue>
    </source>
</reference>
<dbReference type="EMBL" id="GGEC01035286">
    <property type="protein sequence ID" value="MBX15770.1"/>
    <property type="molecule type" value="Transcribed_RNA"/>
</dbReference>
<organism evidence="1">
    <name type="scientific">Rhizophora mucronata</name>
    <name type="common">Asiatic mangrove</name>
    <dbReference type="NCBI Taxonomy" id="61149"/>
    <lineage>
        <taxon>Eukaryota</taxon>
        <taxon>Viridiplantae</taxon>
        <taxon>Streptophyta</taxon>
        <taxon>Embryophyta</taxon>
        <taxon>Tracheophyta</taxon>
        <taxon>Spermatophyta</taxon>
        <taxon>Magnoliopsida</taxon>
        <taxon>eudicotyledons</taxon>
        <taxon>Gunneridae</taxon>
        <taxon>Pentapetalae</taxon>
        <taxon>rosids</taxon>
        <taxon>fabids</taxon>
        <taxon>Malpighiales</taxon>
        <taxon>Rhizophoraceae</taxon>
        <taxon>Rhizophora</taxon>
    </lineage>
</organism>
<evidence type="ECO:0000313" key="1">
    <source>
        <dbReference type="EMBL" id="MBX15770.1"/>
    </source>
</evidence>
<protein>
    <submittedName>
        <fullName evidence="1">Uncharacterized protein</fullName>
    </submittedName>
</protein>
<proteinExistence type="predicted"/>
<name>A0A2P2LCW4_RHIMU</name>
<sequence>MTPSVFTCNRSMHDISFSSRTLCSSFKLLLDIMILLSSSICLLNVLRKSSSCKIQQVRKIFRLPKGLTNIEAPSY</sequence>